<comment type="caution">
    <text evidence="1">The sequence shown here is derived from an EMBL/GenBank/DDBJ whole genome shotgun (WGS) entry which is preliminary data.</text>
</comment>
<sequence>MRALPLPISDFLPSASINLPTINVPNFNTLWQGTLSELTQTLEDIPGLNELGALGLPDIFEIAKEIEKKAGHKSWDEVHESQRLYAELIAKANLSKEGQDEVKQNAETIEQQVVETEAYAQAANQEVITQNVLKQMAFQQTKQAVIMQLTQQELSDLNFKQDVNNMVLSNVSKTLDKGERSQEEERAAQARSQQEILGYMRLY</sequence>
<evidence type="ECO:0000313" key="1">
    <source>
        <dbReference type="EMBL" id="CCQ58722.1"/>
    </source>
</evidence>
<dbReference type="AlphaFoldDB" id="T2J0Z9"/>
<accession>T2J0Z9</accession>
<reference evidence="1 2" key="1">
    <citation type="submission" date="2013-01" db="EMBL/GenBank/DDBJ databases">
        <authorList>
            <person name="Bench S."/>
        </authorList>
    </citation>
    <scope>NUCLEOTIDE SEQUENCE [LARGE SCALE GENOMIC DNA]</scope>
    <source>
        <strain evidence="1 2">WH 0005</strain>
    </source>
</reference>
<dbReference type="EMBL" id="CAQL01001071">
    <property type="protein sequence ID" value="CCQ58722.1"/>
    <property type="molecule type" value="Genomic_DNA"/>
</dbReference>
<reference evidence="1 2" key="2">
    <citation type="submission" date="2013-09" db="EMBL/GenBank/DDBJ databases">
        <title>Whole genome comparison of six Crocosphaera watsonii strains with differing phenotypes.</title>
        <authorList>
            <person name="Bench S.R."/>
            <person name="Heller P."/>
            <person name="Frank I."/>
            <person name="Arciniega M."/>
            <person name="Shilova I.N."/>
            <person name="Zehr J.P."/>
        </authorList>
    </citation>
    <scope>NUCLEOTIDE SEQUENCE [LARGE SCALE GENOMIC DNA]</scope>
    <source>
        <strain evidence="1 2">WH 0005</strain>
    </source>
</reference>
<organism evidence="1 2">
    <name type="scientific">Crocosphaera watsonii WH 0005</name>
    <dbReference type="NCBI Taxonomy" id="423472"/>
    <lineage>
        <taxon>Bacteria</taxon>
        <taxon>Bacillati</taxon>
        <taxon>Cyanobacteriota</taxon>
        <taxon>Cyanophyceae</taxon>
        <taxon>Oscillatoriophycideae</taxon>
        <taxon>Chroococcales</taxon>
        <taxon>Aphanothecaceae</taxon>
        <taxon>Crocosphaera</taxon>
    </lineage>
</organism>
<protein>
    <submittedName>
        <fullName evidence="1">Uncharacterized protein</fullName>
    </submittedName>
</protein>
<proteinExistence type="predicted"/>
<dbReference type="Proteomes" id="UP000017981">
    <property type="component" value="Unassembled WGS sequence"/>
</dbReference>
<gene>
    <name evidence="1" type="ORF">CWATWH0005_3832</name>
</gene>
<name>T2J0Z9_CROWT</name>
<evidence type="ECO:0000313" key="2">
    <source>
        <dbReference type="Proteomes" id="UP000017981"/>
    </source>
</evidence>